<keyword evidence="4" id="KW-0812">Transmembrane</keyword>
<dbReference type="PANTHER" id="PTHR34584">
    <property type="entry name" value="NA(+)/H(+) ANTIPORTER SUBUNIT E1"/>
    <property type="match status" value="1"/>
</dbReference>
<dbReference type="GO" id="GO:0005886">
    <property type="term" value="C:plasma membrane"/>
    <property type="evidence" value="ECO:0007669"/>
    <property type="project" value="UniProtKB-SubCell"/>
</dbReference>
<comment type="subcellular location">
    <subcellularLocation>
        <location evidence="1">Cell membrane</location>
        <topology evidence="1">Multi-pass membrane protein</topology>
    </subcellularLocation>
</comment>
<evidence type="ECO:0000256" key="1">
    <source>
        <dbReference type="ARBA" id="ARBA00004651"/>
    </source>
</evidence>
<dbReference type="Pfam" id="PF01899">
    <property type="entry name" value="MNHE"/>
    <property type="match status" value="1"/>
</dbReference>
<reference evidence="8 9" key="1">
    <citation type="submission" date="2017-09" db="EMBL/GenBank/DDBJ databases">
        <title>Bacterial strain isolated from the female urinary microbiota.</title>
        <authorList>
            <person name="Thomas-White K."/>
            <person name="Kumar N."/>
            <person name="Forster S."/>
            <person name="Putonti C."/>
            <person name="Lawley T."/>
            <person name="Wolfe A.J."/>
        </authorList>
    </citation>
    <scope>NUCLEOTIDE SEQUENCE [LARGE SCALE GENOMIC DNA]</scope>
    <source>
        <strain evidence="8 9">UMB0908</strain>
    </source>
</reference>
<evidence type="ECO:0000256" key="5">
    <source>
        <dbReference type="ARBA" id="ARBA00022989"/>
    </source>
</evidence>
<feature type="region of interest" description="Disordered" evidence="7">
    <location>
        <begin position="165"/>
        <end position="207"/>
    </location>
</feature>
<gene>
    <name evidence="8" type="ORF">CJ204_08550</name>
</gene>
<evidence type="ECO:0000313" key="8">
    <source>
        <dbReference type="EMBL" id="PMC61869.1"/>
    </source>
</evidence>
<protein>
    <submittedName>
        <fullName evidence="8">MnhE protein</fullName>
    </submittedName>
</protein>
<dbReference type="AlphaFoldDB" id="A0A2N6SXS0"/>
<accession>A0A2N6SXS0</accession>
<evidence type="ECO:0000256" key="6">
    <source>
        <dbReference type="ARBA" id="ARBA00023136"/>
    </source>
</evidence>
<sequence length="207" mass="22164">MSILHIPVYGAWLTGQVVIASTQVMADAFRRRQKQKPILIGMPLRITSDNEIVGLSASITMTPGTLVCGTRGLEGGGRMFIVHAMFGADPEALYDSLYDMEERLAPRVRDLPRPQGFVFEGYDPGAQFDPGETIGTAAETEAGLPGLPDSVIVVDDPAEDDVIPEQTAANRGGPDDPTVDVVKHDDADHPRGEASATRDGKKEAGHE</sequence>
<keyword evidence="3" id="KW-1003">Cell membrane</keyword>
<feature type="compositionally biased region" description="Basic and acidic residues" evidence="7">
    <location>
        <begin position="181"/>
        <end position="207"/>
    </location>
</feature>
<evidence type="ECO:0000256" key="3">
    <source>
        <dbReference type="ARBA" id="ARBA00022475"/>
    </source>
</evidence>
<evidence type="ECO:0000256" key="2">
    <source>
        <dbReference type="ARBA" id="ARBA00006228"/>
    </source>
</evidence>
<organism evidence="8 9">
    <name type="scientific">Corynebacterium xerosis</name>
    <dbReference type="NCBI Taxonomy" id="1725"/>
    <lineage>
        <taxon>Bacteria</taxon>
        <taxon>Bacillati</taxon>
        <taxon>Actinomycetota</taxon>
        <taxon>Actinomycetes</taxon>
        <taxon>Mycobacteriales</taxon>
        <taxon>Corynebacteriaceae</taxon>
        <taxon>Corynebacterium</taxon>
    </lineage>
</organism>
<keyword evidence="5" id="KW-1133">Transmembrane helix</keyword>
<evidence type="ECO:0000256" key="7">
    <source>
        <dbReference type="SAM" id="MobiDB-lite"/>
    </source>
</evidence>
<dbReference type="Proteomes" id="UP000235363">
    <property type="component" value="Unassembled WGS sequence"/>
</dbReference>
<evidence type="ECO:0000313" key="9">
    <source>
        <dbReference type="Proteomes" id="UP000235363"/>
    </source>
</evidence>
<evidence type="ECO:0000256" key="4">
    <source>
        <dbReference type="ARBA" id="ARBA00022692"/>
    </source>
</evidence>
<name>A0A2N6SXS0_9CORY</name>
<dbReference type="EMBL" id="PNHF01000019">
    <property type="protein sequence ID" value="PMC61869.1"/>
    <property type="molecule type" value="Genomic_DNA"/>
</dbReference>
<dbReference type="RefSeq" id="WP_102213457.1">
    <property type="nucleotide sequence ID" value="NZ_PNHF01000019.1"/>
</dbReference>
<comment type="caution">
    <text evidence="8">The sequence shown here is derived from an EMBL/GenBank/DDBJ whole genome shotgun (WGS) entry which is preliminary data.</text>
</comment>
<comment type="similarity">
    <text evidence="2">Belongs to the CPA3 antiporters (TC 2.A.63) subunit E family.</text>
</comment>
<dbReference type="InterPro" id="IPR002758">
    <property type="entry name" value="Cation_antiport_E"/>
</dbReference>
<keyword evidence="6" id="KW-0472">Membrane</keyword>
<proteinExistence type="inferred from homology"/>
<dbReference type="GO" id="GO:0008324">
    <property type="term" value="F:monoatomic cation transmembrane transporter activity"/>
    <property type="evidence" value="ECO:0007669"/>
    <property type="project" value="InterPro"/>
</dbReference>
<dbReference type="PANTHER" id="PTHR34584:SF1">
    <property type="entry name" value="NA(+)_H(+) ANTIPORTER SUBUNIT E1"/>
    <property type="match status" value="1"/>
</dbReference>